<feature type="domain" description="Streptomycin biosynthesis protein StrF" evidence="1">
    <location>
        <begin position="4"/>
        <end position="209"/>
    </location>
</feature>
<protein>
    <recommendedName>
        <fullName evidence="1">Streptomycin biosynthesis protein StrF domain-containing protein</fullName>
    </recommendedName>
</protein>
<dbReference type="AlphaFoldDB" id="A0A7L5E6Y2"/>
<proteinExistence type="predicted"/>
<evidence type="ECO:0000313" key="2">
    <source>
        <dbReference type="EMBL" id="QJD97544.1"/>
    </source>
</evidence>
<reference evidence="2 3" key="1">
    <citation type="submission" date="2020-04" db="EMBL/GenBank/DDBJ databases">
        <title>Genome sequencing of novel species.</title>
        <authorList>
            <person name="Heo J."/>
            <person name="Kim S.-J."/>
            <person name="Kim J.-S."/>
            <person name="Hong S.-B."/>
            <person name="Kwon S.-W."/>
        </authorList>
    </citation>
    <scope>NUCLEOTIDE SEQUENCE [LARGE SCALE GENOMIC DNA]</scope>
    <source>
        <strain evidence="2 3">F39-2</strain>
    </source>
</reference>
<sequence>MISIIISSYKEAYFEQVKSSINNTVGVPYEIVKIDNPGLYSITKAYNMGAAKAQYDILCFIHEDIQFHSENWGEHIVQCFEKEPRLGLIGIAGAKSKALLPAGWGHYELDKNKIHIIQRDKAGNKKVHTSFNGSDIDFVKVLDGVFLVTKKDVWKKIPFDESIEGYHLYDIDFSLRIAQEYQIAVTYKVLIEHFSPGNFSDDWIIATIKYHRNKDKYYLFDKVDSFKGINRSPYYIFLLERKISFKNRFLYVNNLGADKYSLFVILKFLFPVVGNLAKNAAKVSGIKKLLFPQNAD</sequence>
<name>A0A7L5E6Y2_9SPHI</name>
<evidence type="ECO:0000313" key="3">
    <source>
        <dbReference type="Proteomes" id="UP000503278"/>
    </source>
</evidence>
<dbReference type="Gene3D" id="3.90.550.10">
    <property type="entry name" value="Spore Coat Polysaccharide Biosynthesis Protein SpsA, Chain A"/>
    <property type="match status" value="1"/>
</dbReference>
<keyword evidence="3" id="KW-1185">Reference proteome</keyword>
<dbReference type="EMBL" id="CP051682">
    <property type="protein sequence ID" value="QJD97544.1"/>
    <property type="molecule type" value="Genomic_DNA"/>
</dbReference>
<organism evidence="2 3">
    <name type="scientific">Mucilaginibacter robiniae</name>
    <dbReference type="NCBI Taxonomy" id="2728022"/>
    <lineage>
        <taxon>Bacteria</taxon>
        <taxon>Pseudomonadati</taxon>
        <taxon>Bacteroidota</taxon>
        <taxon>Sphingobacteriia</taxon>
        <taxon>Sphingobacteriales</taxon>
        <taxon>Sphingobacteriaceae</taxon>
        <taxon>Mucilaginibacter</taxon>
    </lineage>
</organism>
<dbReference type="Proteomes" id="UP000503278">
    <property type="component" value="Chromosome"/>
</dbReference>
<dbReference type="SUPFAM" id="SSF53448">
    <property type="entry name" value="Nucleotide-diphospho-sugar transferases"/>
    <property type="match status" value="1"/>
</dbReference>
<evidence type="ECO:0000259" key="1">
    <source>
        <dbReference type="Pfam" id="PF13712"/>
    </source>
</evidence>
<dbReference type="InterPro" id="IPR029044">
    <property type="entry name" value="Nucleotide-diphossugar_trans"/>
</dbReference>
<accession>A0A7L5E6Y2</accession>
<dbReference type="RefSeq" id="WP_169609813.1">
    <property type="nucleotide sequence ID" value="NZ_CP051682.1"/>
</dbReference>
<gene>
    <name evidence="2" type="ORF">HH214_17525</name>
</gene>
<dbReference type="InterPro" id="IPR059123">
    <property type="entry name" value="StrF_dom"/>
</dbReference>
<dbReference type="Pfam" id="PF13712">
    <property type="entry name" value="Glyco_tranf_2_5"/>
    <property type="match status" value="1"/>
</dbReference>
<dbReference type="KEGG" id="mrob:HH214_17525"/>